<dbReference type="AlphaFoldDB" id="A0A438GVB9"/>
<name>A0A438GVB9_VITVI</name>
<comment type="caution">
    <text evidence="1">The sequence shown here is derived from an EMBL/GenBank/DDBJ whole genome shotgun (WGS) entry which is preliminary data.</text>
</comment>
<evidence type="ECO:0000313" key="1">
    <source>
        <dbReference type="EMBL" id="RVW76155.1"/>
    </source>
</evidence>
<proteinExistence type="predicted"/>
<sequence>MRDPDEMIPWDDPGDVPVATLPIGFRMPDIERYTGVDVSYSSQTL</sequence>
<evidence type="ECO:0000313" key="2">
    <source>
        <dbReference type="Proteomes" id="UP000288805"/>
    </source>
</evidence>
<gene>
    <name evidence="1" type="ORF">CK203_044287</name>
</gene>
<dbReference type="Proteomes" id="UP000288805">
    <property type="component" value="Unassembled WGS sequence"/>
</dbReference>
<protein>
    <submittedName>
        <fullName evidence="1">Uncharacterized protein</fullName>
    </submittedName>
</protein>
<accession>A0A438GVB9</accession>
<organism evidence="1 2">
    <name type="scientific">Vitis vinifera</name>
    <name type="common">Grape</name>
    <dbReference type="NCBI Taxonomy" id="29760"/>
    <lineage>
        <taxon>Eukaryota</taxon>
        <taxon>Viridiplantae</taxon>
        <taxon>Streptophyta</taxon>
        <taxon>Embryophyta</taxon>
        <taxon>Tracheophyta</taxon>
        <taxon>Spermatophyta</taxon>
        <taxon>Magnoliopsida</taxon>
        <taxon>eudicotyledons</taxon>
        <taxon>Gunneridae</taxon>
        <taxon>Pentapetalae</taxon>
        <taxon>rosids</taxon>
        <taxon>Vitales</taxon>
        <taxon>Vitaceae</taxon>
        <taxon>Viteae</taxon>
        <taxon>Vitis</taxon>
    </lineage>
</organism>
<reference evidence="1 2" key="1">
    <citation type="journal article" date="2018" name="PLoS Genet.">
        <title>Population sequencing reveals clonal diversity and ancestral inbreeding in the grapevine cultivar Chardonnay.</title>
        <authorList>
            <person name="Roach M.J."/>
            <person name="Johnson D.L."/>
            <person name="Bohlmann J."/>
            <person name="van Vuuren H.J."/>
            <person name="Jones S.J."/>
            <person name="Pretorius I.S."/>
            <person name="Schmidt S.A."/>
            <person name="Borneman A.R."/>
        </authorList>
    </citation>
    <scope>NUCLEOTIDE SEQUENCE [LARGE SCALE GENOMIC DNA]</scope>
    <source>
        <strain evidence="2">cv. Chardonnay</strain>
        <tissue evidence="1">Leaf</tissue>
    </source>
</reference>
<dbReference type="EMBL" id="QGNW01000334">
    <property type="protein sequence ID" value="RVW76155.1"/>
    <property type="molecule type" value="Genomic_DNA"/>
</dbReference>